<dbReference type="PRINTS" id="PR00081">
    <property type="entry name" value="GDHRDH"/>
</dbReference>
<gene>
    <name evidence="4" type="ORF">Poli38472_001094</name>
</gene>
<feature type="domain" description="Peroxisome membrane anchor protein Pex14p N-terminal" evidence="3">
    <location>
        <begin position="4"/>
        <end position="48"/>
    </location>
</feature>
<protein>
    <recommendedName>
        <fullName evidence="3">Peroxisome membrane anchor protein Pex14p N-terminal domain-containing protein</fullName>
    </recommendedName>
</protein>
<dbReference type="SUPFAM" id="SSF51735">
    <property type="entry name" value="NAD(P)-binding Rossmann-fold domains"/>
    <property type="match status" value="1"/>
</dbReference>
<comment type="caution">
    <text evidence="4">The sequence shown here is derived from an EMBL/GenBank/DDBJ whole genome shotgun (WGS) entry which is preliminary data.</text>
</comment>
<dbReference type="Pfam" id="PF13561">
    <property type="entry name" value="adh_short_C2"/>
    <property type="match status" value="1"/>
</dbReference>
<keyword evidence="2" id="KW-0560">Oxidoreductase</keyword>
<dbReference type="PANTHER" id="PTHR43477:SF1">
    <property type="entry name" value="DIHYDROANTICAPSIN 7-DEHYDROGENASE"/>
    <property type="match status" value="1"/>
</dbReference>
<evidence type="ECO:0000256" key="2">
    <source>
        <dbReference type="ARBA" id="ARBA00023002"/>
    </source>
</evidence>
<dbReference type="Gene3D" id="1.10.10.10">
    <property type="entry name" value="Winged helix-like DNA-binding domain superfamily/Winged helix DNA-binding domain"/>
    <property type="match status" value="1"/>
</dbReference>
<dbReference type="Pfam" id="PF04695">
    <property type="entry name" value="Pex14_N"/>
    <property type="match status" value="1"/>
</dbReference>
<dbReference type="InterPro" id="IPR036388">
    <property type="entry name" value="WH-like_DNA-bd_sf"/>
</dbReference>
<dbReference type="PANTHER" id="PTHR43477">
    <property type="entry name" value="DIHYDROANTICAPSIN 7-DEHYDROGENASE"/>
    <property type="match status" value="1"/>
</dbReference>
<accession>A0A8K1FSV7</accession>
<dbReference type="Gene3D" id="3.40.50.720">
    <property type="entry name" value="NAD(P)-binding Rossmann-like Domain"/>
    <property type="match status" value="1"/>
</dbReference>
<dbReference type="InterPro" id="IPR051122">
    <property type="entry name" value="SDR_DHRS6-like"/>
</dbReference>
<organism evidence="4 5">
    <name type="scientific">Pythium oligandrum</name>
    <name type="common">Mycoparasitic fungus</name>
    <dbReference type="NCBI Taxonomy" id="41045"/>
    <lineage>
        <taxon>Eukaryota</taxon>
        <taxon>Sar</taxon>
        <taxon>Stramenopiles</taxon>
        <taxon>Oomycota</taxon>
        <taxon>Peronosporomycetes</taxon>
        <taxon>Pythiales</taxon>
        <taxon>Pythiaceae</taxon>
        <taxon>Pythium</taxon>
    </lineage>
</organism>
<evidence type="ECO:0000313" key="5">
    <source>
        <dbReference type="Proteomes" id="UP000794436"/>
    </source>
</evidence>
<dbReference type="OrthoDB" id="417891at2759"/>
<dbReference type="InterPro" id="IPR002347">
    <property type="entry name" value="SDR_fam"/>
</dbReference>
<proteinExistence type="inferred from homology"/>
<dbReference type="InterPro" id="IPR006785">
    <property type="entry name" value="Pex14_N"/>
</dbReference>
<evidence type="ECO:0000259" key="3">
    <source>
        <dbReference type="Pfam" id="PF04695"/>
    </source>
</evidence>
<dbReference type="AlphaFoldDB" id="A0A8K1FSV7"/>
<comment type="similarity">
    <text evidence="1">Belongs to the short-chain dehydrogenases/reductases (SDR) family.</text>
</comment>
<dbReference type="EMBL" id="SPLM01000001">
    <property type="protein sequence ID" value="TMW68938.1"/>
    <property type="molecule type" value="Genomic_DNA"/>
</dbReference>
<keyword evidence="5" id="KW-1185">Reference proteome</keyword>
<dbReference type="Proteomes" id="UP000794436">
    <property type="component" value="Unassembled WGS sequence"/>
</dbReference>
<dbReference type="InterPro" id="IPR036291">
    <property type="entry name" value="NAD(P)-bd_dom_sf"/>
</dbReference>
<name>A0A8K1FSV7_PYTOL</name>
<evidence type="ECO:0000313" key="4">
    <source>
        <dbReference type="EMBL" id="TMW68938.1"/>
    </source>
</evidence>
<reference evidence="4" key="1">
    <citation type="submission" date="2019-03" db="EMBL/GenBank/DDBJ databases">
        <title>Long read genome sequence of the mycoparasitic Pythium oligandrum ATCC 38472 isolated from sugarbeet rhizosphere.</title>
        <authorList>
            <person name="Gaulin E."/>
        </authorList>
    </citation>
    <scope>NUCLEOTIDE SEQUENCE</scope>
    <source>
        <strain evidence="4">ATCC 38472_TT</strain>
    </source>
</reference>
<evidence type="ECO:0000256" key="1">
    <source>
        <dbReference type="ARBA" id="ARBA00006484"/>
    </source>
</evidence>
<sequence>MAIRDELVAQGVRFLQHPKVQNTPLSERLSFLEKKGLTPQEIAQALKRNDEENAARAAKAIESVTSAKAGERLKGRVGIVVGGNTGLGQFIAVRLATEGAELTIIDAKQGKGVKSVVEQINSLPGADASSTKLLEGDLHSWAFIDSSYSSVIKEHGRIDFVVNCVPSGFADGKQKLLTEIEEKEWDDALGVSAKAVFLSCKRAVQQMLTQDNTAIRGRIVNISSVYGGMVARKGHFTFGVSKSVVVQLTRQIAAEFAGKGIVCNAVAPGHIDDSIDKRDCVAPADANRVPAEEAGKALDVANAVVFLTSDDTRYIHGTNLLVDGGFMAT</sequence>
<dbReference type="GO" id="GO:0016491">
    <property type="term" value="F:oxidoreductase activity"/>
    <property type="evidence" value="ECO:0007669"/>
    <property type="project" value="UniProtKB-KW"/>
</dbReference>
<dbReference type="PRINTS" id="PR00080">
    <property type="entry name" value="SDRFAMILY"/>
</dbReference>